<protein>
    <recommendedName>
        <fullName evidence="2">Little elongation complex subunit 2 C-terminal domain-containing protein</fullName>
    </recommendedName>
</protein>
<feature type="compositionally biased region" description="Low complexity" evidence="1">
    <location>
        <begin position="704"/>
        <end position="713"/>
    </location>
</feature>
<dbReference type="EMBL" id="SIDB01000002">
    <property type="protein sequence ID" value="KAI3436541.1"/>
    <property type="molecule type" value="Genomic_DNA"/>
</dbReference>
<name>A0A9D4TWQ1_CHLVU</name>
<feature type="compositionally biased region" description="Pro residues" evidence="1">
    <location>
        <begin position="801"/>
        <end position="810"/>
    </location>
</feature>
<feature type="compositionally biased region" description="Acidic residues" evidence="1">
    <location>
        <begin position="233"/>
        <end position="251"/>
    </location>
</feature>
<evidence type="ECO:0000259" key="2">
    <source>
        <dbReference type="Pfam" id="PF10505"/>
    </source>
</evidence>
<feature type="compositionally biased region" description="Basic and acidic residues" evidence="1">
    <location>
        <begin position="179"/>
        <end position="193"/>
    </location>
</feature>
<evidence type="ECO:0000256" key="1">
    <source>
        <dbReference type="SAM" id="MobiDB-lite"/>
    </source>
</evidence>
<feature type="region of interest" description="Disordered" evidence="1">
    <location>
        <begin position="18"/>
        <end position="41"/>
    </location>
</feature>
<dbReference type="InterPro" id="IPR019535">
    <property type="entry name" value="ICE2_C"/>
</dbReference>
<feature type="compositionally biased region" description="Basic residues" evidence="1">
    <location>
        <begin position="312"/>
        <end position="324"/>
    </location>
</feature>
<accession>A0A9D4TWQ1</accession>
<reference evidence="3" key="2">
    <citation type="submission" date="2020-11" db="EMBL/GenBank/DDBJ databases">
        <authorList>
            <person name="Cecchin M."/>
            <person name="Marcolungo L."/>
            <person name="Rossato M."/>
            <person name="Girolomoni L."/>
            <person name="Cosentino E."/>
            <person name="Cuine S."/>
            <person name="Li-Beisson Y."/>
            <person name="Delledonne M."/>
            <person name="Ballottari M."/>
        </authorList>
    </citation>
    <scope>NUCLEOTIDE SEQUENCE</scope>
    <source>
        <strain evidence="3">211/11P</strain>
        <tissue evidence="3">Whole cell</tissue>
    </source>
</reference>
<evidence type="ECO:0000313" key="4">
    <source>
        <dbReference type="Proteomes" id="UP001055712"/>
    </source>
</evidence>
<organism evidence="3 4">
    <name type="scientific">Chlorella vulgaris</name>
    <name type="common">Green alga</name>
    <dbReference type="NCBI Taxonomy" id="3077"/>
    <lineage>
        <taxon>Eukaryota</taxon>
        <taxon>Viridiplantae</taxon>
        <taxon>Chlorophyta</taxon>
        <taxon>core chlorophytes</taxon>
        <taxon>Trebouxiophyceae</taxon>
        <taxon>Chlorellales</taxon>
        <taxon>Chlorellaceae</taxon>
        <taxon>Chlorella clade</taxon>
        <taxon>Chlorella</taxon>
    </lineage>
</organism>
<feature type="region of interest" description="Disordered" evidence="1">
    <location>
        <begin position="758"/>
        <end position="817"/>
    </location>
</feature>
<feature type="region of interest" description="Disordered" evidence="1">
    <location>
        <begin position="167"/>
        <end position="203"/>
    </location>
</feature>
<dbReference type="PANTHER" id="PTHR14633:SF3">
    <property type="entry name" value="LITTLE ELONGATION COMPLEX SUBUNIT 2"/>
    <property type="match status" value="1"/>
</dbReference>
<feature type="compositionally biased region" description="Low complexity" evidence="1">
    <location>
        <begin position="778"/>
        <end position="788"/>
    </location>
</feature>
<feature type="domain" description="Little elongation complex subunit 2 C-terminal" evidence="2">
    <location>
        <begin position="817"/>
        <end position="1005"/>
    </location>
</feature>
<dbReference type="AlphaFoldDB" id="A0A9D4TWQ1"/>
<dbReference type="Pfam" id="PF10505">
    <property type="entry name" value="NARG2_C"/>
    <property type="match status" value="1"/>
</dbReference>
<dbReference type="GO" id="GO:0045945">
    <property type="term" value="P:positive regulation of transcription by RNA polymerase III"/>
    <property type="evidence" value="ECO:0007669"/>
    <property type="project" value="TreeGrafter"/>
</dbReference>
<proteinExistence type="predicted"/>
<dbReference type="Proteomes" id="UP001055712">
    <property type="component" value="Unassembled WGS sequence"/>
</dbReference>
<feature type="region of interest" description="Disordered" evidence="1">
    <location>
        <begin position="304"/>
        <end position="333"/>
    </location>
</feature>
<dbReference type="GO" id="GO:0008023">
    <property type="term" value="C:transcription elongation factor complex"/>
    <property type="evidence" value="ECO:0007669"/>
    <property type="project" value="InterPro"/>
</dbReference>
<feature type="compositionally biased region" description="Low complexity" evidence="1">
    <location>
        <begin position="720"/>
        <end position="729"/>
    </location>
</feature>
<feature type="region of interest" description="Disordered" evidence="1">
    <location>
        <begin position="686"/>
        <end position="729"/>
    </location>
</feature>
<keyword evidence="4" id="KW-1185">Reference proteome</keyword>
<feature type="compositionally biased region" description="Acidic residues" evidence="1">
    <location>
        <begin position="764"/>
        <end position="777"/>
    </location>
</feature>
<comment type="caution">
    <text evidence="3">The sequence shown here is derived from an EMBL/GenBank/DDBJ whole genome shotgun (WGS) entry which is preliminary data.</text>
</comment>
<dbReference type="GO" id="GO:0042796">
    <property type="term" value="P:snRNA transcription by RNA polymerase III"/>
    <property type="evidence" value="ECO:0007669"/>
    <property type="project" value="TreeGrafter"/>
</dbReference>
<feature type="region of interest" description="Disordered" evidence="1">
    <location>
        <begin position="231"/>
        <end position="279"/>
    </location>
</feature>
<dbReference type="OrthoDB" id="515156at2759"/>
<feature type="compositionally biased region" description="Low complexity" evidence="1">
    <location>
        <begin position="167"/>
        <end position="177"/>
    </location>
</feature>
<sequence length="1068" mass="113777">MAGFRQHSQLGWCLAQRDAERQRHAQRRQAQRESIEQEKQAAAVLGPAAQAGIGSVAAAASSSGSDARSEGGILPAAVLSQSRAFAAVQLLGAGEPAAMEQGAGAGAGAVEGIQEAVLPARLAQGPTAADQGLVLDLAGDPDAATEPAAAAAAAAAAAVTAAAKQAAAGGEGKPANARVRREQRQGRRQRTQEEAAEDEASGVVAADAAAAGRVLPPPTLNGLQEVVGQWKEADEEQADEEAADSQEEQQQEDAAAAAEGLHESPGKRKRPPAQQAAMEAALAQLGESSWQEFCKKLLAAAERGDAATAGRGRGRGGKAGRGKGRGGAAVAAGAAQPAVGIQDVLNRKSRVYHEGFAAAYNDARGRLEKKDFKRQNKEVLQEHSRLLSRWSDLSAQEHAWYLAHQGKALAGSDAHRWELLQQRVAQEQQQYYEHIQEKASQERYLFCSDRQFSQLEEDGRRRRDRVQQQLPRCYRLREVVPVPQALPPAAQGGGMQAEAPQLQHLATLRREGQLPLFVQPANNSPIHGDKIYLPASITAAHGGGGAGGGEPAVASATGAASNRKGEYRKEAVPLLSQDPLLAPMVLQAAQQPGPYVEAVHEAAATAEPVFAISASAFSAIVSTPLLMRTPAWEIPITIQPAAAEGGQVVCLEKPLAQRLLPLRAKQQRLQKYAVLSLGVQQQQVQHQAEQQQQQPDVPRRSTRGAAAAAAASAPSPPSAAKPVVAAGGPQPREAAYDCWQLGDCRLLLRSHGRMQLKAQQQEQQQEEQQEQQQEEQQQEQQGQHEQQQAAPACSNGRAESPSPPPPPAPPAGAAAEEDAQHVVVAVTTEYLPETDLEETTLEELWRWWLKLLLQPIVDSVLVAHVHVLKGKLMCCETLTAPAIEQLLSGEGSAPAEAAAVIRRLAASGLAFLQQLLALLREQSPGQYLLTHSPGDPSCCLYRALPREMEEALGAQEAPPPLPCSATVARQGTVYDLHAAHQRSGSTDKAAQGFLPPRWRAFDPQLPQVPHTFPPRTGHAGRKQYAKARQHKAVPYAWQVMGHGGDFDQVGHVAQISKTDYMQGVEDGL</sequence>
<gene>
    <name evidence="3" type="ORF">D9Q98_005958</name>
</gene>
<feature type="compositionally biased region" description="Basic and acidic residues" evidence="1">
    <location>
        <begin position="30"/>
        <end position="39"/>
    </location>
</feature>
<reference evidence="3" key="1">
    <citation type="journal article" date="2019" name="Plant J.">
        <title>Chlorella vulgaris genome assembly and annotation reveals the molecular basis for metabolic acclimation to high light conditions.</title>
        <authorList>
            <person name="Cecchin M."/>
            <person name="Marcolungo L."/>
            <person name="Rossato M."/>
            <person name="Girolomoni L."/>
            <person name="Cosentino E."/>
            <person name="Cuine S."/>
            <person name="Li-Beisson Y."/>
            <person name="Delledonne M."/>
            <person name="Ballottari M."/>
        </authorList>
    </citation>
    <scope>NUCLEOTIDE SEQUENCE</scope>
    <source>
        <strain evidence="3">211/11P</strain>
    </source>
</reference>
<dbReference type="GO" id="GO:0042795">
    <property type="term" value="P:snRNA transcription by RNA polymerase II"/>
    <property type="evidence" value="ECO:0007669"/>
    <property type="project" value="TreeGrafter"/>
</dbReference>
<dbReference type="PANTHER" id="PTHR14633">
    <property type="entry name" value="LITTLE ELONGATION COMPLEX SUBUNIT 2"/>
    <property type="match status" value="1"/>
</dbReference>
<evidence type="ECO:0000313" key="3">
    <source>
        <dbReference type="EMBL" id="KAI3436541.1"/>
    </source>
</evidence>